<sequence length="112" mass="12388">MGTNYNTIWYNSKLIAAVDSSTHNNERIKCDNIYDSLKNIYDSQPIPSLSDSSTPSNSKSHSSLHTFEPAKVAAENDRSVVDATISLEIDQTMKKRMDSLHLVPEGVLACLT</sequence>
<reference evidence="3" key="1">
    <citation type="journal article" date="2018" name="Nat. Plants">
        <title>Whole-genome landscape of Medicago truncatula symbiotic genes.</title>
        <authorList>
            <person name="Pecrix Y."/>
            <person name="Staton S.E."/>
            <person name="Sallet E."/>
            <person name="Lelandais-Briere C."/>
            <person name="Moreau S."/>
            <person name="Carrere S."/>
            <person name="Blein T."/>
            <person name="Jardinaud M.F."/>
            <person name="Latrasse D."/>
            <person name="Zouine M."/>
            <person name="Zahm M."/>
            <person name="Kreplak J."/>
            <person name="Mayjonade B."/>
            <person name="Satge C."/>
            <person name="Perez M."/>
            <person name="Cauet S."/>
            <person name="Marande W."/>
            <person name="Chantry-Darmon C."/>
            <person name="Lopez-Roques C."/>
            <person name="Bouchez O."/>
            <person name="Berard A."/>
            <person name="Debelle F."/>
            <person name="Munos S."/>
            <person name="Bendahmane A."/>
            <person name="Berges H."/>
            <person name="Niebel A."/>
            <person name="Buitink J."/>
            <person name="Frugier F."/>
            <person name="Benhamed M."/>
            <person name="Crespi M."/>
            <person name="Gouzy J."/>
            <person name="Gamas P."/>
        </authorList>
    </citation>
    <scope>NUCLEOTIDE SEQUENCE [LARGE SCALE GENOMIC DNA]</scope>
    <source>
        <strain evidence="3">cv. Jemalong A17</strain>
    </source>
</reference>
<evidence type="ECO:0000313" key="2">
    <source>
        <dbReference type="EMBL" id="RHN49712.1"/>
    </source>
</evidence>
<dbReference type="EMBL" id="PSQE01000006">
    <property type="protein sequence ID" value="RHN49712.1"/>
    <property type="molecule type" value="Genomic_DNA"/>
</dbReference>
<evidence type="ECO:0000256" key="1">
    <source>
        <dbReference type="SAM" id="MobiDB-lite"/>
    </source>
</evidence>
<dbReference type="AlphaFoldDB" id="A0A396H8W3"/>
<feature type="region of interest" description="Disordered" evidence="1">
    <location>
        <begin position="45"/>
        <end position="66"/>
    </location>
</feature>
<organism evidence="2 3">
    <name type="scientific">Medicago truncatula</name>
    <name type="common">Barrel medic</name>
    <name type="synonym">Medicago tribuloides</name>
    <dbReference type="NCBI Taxonomy" id="3880"/>
    <lineage>
        <taxon>Eukaryota</taxon>
        <taxon>Viridiplantae</taxon>
        <taxon>Streptophyta</taxon>
        <taxon>Embryophyta</taxon>
        <taxon>Tracheophyta</taxon>
        <taxon>Spermatophyta</taxon>
        <taxon>Magnoliopsida</taxon>
        <taxon>eudicotyledons</taxon>
        <taxon>Gunneridae</taxon>
        <taxon>Pentapetalae</taxon>
        <taxon>rosids</taxon>
        <taxon>fabids</taxon>
        <taxon>Fabales</taxon>
        <taxon>Fabaceae</taxon>
        <taxon>Papilionoideae</taxon>
        <taxon>50 kb inversion clade</taxon>
        <taxon>NPAAA clade</taxon>
        <taxon>Hologalegina</taxon>
        <taxon>IRL clade</taxon>
        <taxon>Trifolieae</taxon>
        <taxon>Medicago</taxon>
    </lineage>
</organism>
<name>A0A396H8W3_MEDTR</name>
<dbReference type="Gramene" id="rna33919">
    <property type="protein sequence ID" value="RHN49712.1"/>
    <property type="gene ID" value="gene33919"/>
</dbReference>
<accession>A0A396H8W3</accession>
<gene>
    <name evidence="2" type="ORF">MtrunA17_Chr6g0449541</name>
</gene>
<proteinExistence type="predicted"/>
<dbReference type="Proteomes" id="UP000265566">
    <property type="component" value="Chromosome 6"/>
</dbReference>
<protein>
    <submittedName>
        <fullName evidence="2">Uncharacterized protein</fullName>
    </submittedName>
</protein>
<feature type="compositionally biased region" description="Low complexity" evidence="1">
    <location>
        <begin position="48"/>
        <end position="63"/>
    </location>
</feature>
<evidence type="ECO:0000313" key="3">
    <source>
        <dbReference type="Proteomes" id="UP000265566"/>
    </source>
</evidence>
<comment type="caution">
    <text evidence="2">The sequence shown here is derived from an EMBL/GenBank/DDBJ whole genome shotgun (WGS) entry which is preliminary data.</text>
</comment>